<reference evidence="3 4" key="1">
    <citation type="submission" date="2020-11" db="EMBL/GenBank/DDBJ databases">
        <authorList>
            <person name="Kim M.K."/>
        </authorList>
    </citation>
    <scope>NUCLEOTIDE SEQUENCE [LARGE SCALE GENOMIC DNA]</scope>
    <source>
        <strain evidence="3 4">BT683</strain>
    </source>
</reference>
<proteinExistence type="predicted"/>
<dbReference type="RefSeq" id="WP_196283071.1">
    <property type="nucleotide sequence ID" value="NZ_JADQDQ010000007.1"/>
</dbReference>
<evidence type="ECO:0000313" key="3">
    <source>
        <dbReference type="EMBL" id="MBF9238689.1"/>
    </source>
</evidence>
<evidence type="ECO:0000256" key="1">
    <source>
        <dbReference type="SAM" id="Coils"/>
    </source>
</evidence>
<feature type="chain" id="PRO_5047367221" evidence="2">
    <location>
        <begin position="23"/>
        <end position="243"/>
    </location>
</feature>
<feature type="coiled-coil region" evidence="1">
    <location>
        <begin position="152"/>
        <end position="211"/>
    </location>
</feature>
<organism evidence="3 4">
    <name type="scientific">Hymenobacter jeongseonensis</name>
    <dbReference type="NCBI Taxonomy" id="2791027"/>
    <lineage>
        <taxon>Bacteria</taxon>
        <taxon>Pseudomonadati</taxon>
        <taxon>Bacteroidota</taxon>
        <taxon>Cytophagia</taxon>
        <taxon>Cytophagales</taxon>
        <taxon>Hymenobacteraceae</taxon>
        <taxon>Hymenobacter</taxon>
    </lineage>
</organism>
<keyword evidence="4" id="KW-1185">Reference proteome</keyword>
<evidence type="ECO:0000313" key="4">
    <source>
        <dbReference type="Proteomes" id="UP000597617"/>
    </source>
</evidence>
<protein>
    <submittedName>
        <fullName evidence="3">Uncharacterized protein</fullName>
    </submittedName>
</protein>
<feature type="signal peptide" evidence="2">
    <location>
        <begin position="1"/>
        <end position="22"/>
    </location>
</feature>
<name>A0ABS0IJY3_9BACT</name>
<accession>A0ABS0IJY3</accession>
<sequence length="243" mass="27227">MPKLFAPLLVLVSLLTVAPAFAQLYDVRASEVNYDKKTRAALKVQVDGKASDVRDFFQEWMKKNYNVKFKNGGLLGLLGKNDALIARQTAANAISGKLVDLYATVVAPTDSTSEVAVFGGFDDNTFFDPDKTATEYSALRVMAQTFATAARLKAYRDQIAEAEKNLKNAEKEKEKLEKNRIYLQNNTTSNLAKIEELLKKNVENAQQMRSDSVSLIKTGQVLDQSRVQLQRRRDRLSALDRKN</sequence>
<keyword evidence="2" id="KW-0732">Signal</keyword>
<evidence type="ECO:0000256" key="2">
    <source>
        <dbReference type="SAM" id="SignalP"/>
    </source>
</evidence>
<gene>
    <name evidence="3" type="ORF">I2I05_14890</name>
</gene>
<comment type="caution">
    <text evidence="3">The sequence shown here is derived from an EMBL/GenBank/DDBJ whole genome shotgun (WGS) entry which is preliminary data.</text>
</comment>
<dbReference type="EMBL" id="JADQDQ010000007">
    <property type="protein sequence ID" value="MBF9238689.1"/>
    <property type="molecule type" value="Genomic_DNA"/>
</dbReference>
<keyword evidence="1" id="KW-0175">Coiled coil</keyword>
<dbReference type="Proteomes" id="UP000597617">
    <property type="component" value="Unassembled WGS sequence"/>
</dbReference>